<feature type="compositionally biased region" description="Basic and acidic residues" evidence="1">
    <location>
        <begin position="108"/>
        <end position="120"/>
    </location>
</feature>
<feature type="region of interest" description="Disordered" evidence="1">
    <location>
        <begin position="636"/>
        <end position="702"/>
    </location>
</feature>
<feature type="region of interest" description="Disordered" evidence="1">
    <location>
        <begin position="373"/>
        <end position="403"/>
    </location>
</feature>
<reference evidence="2 3" key="1">
    <citation type="journal article" date="2013" name="BMC Genomics">
        <title>Genomics-driven discovery of the pneumocandin biosynthetic gene cluster in the fungus Glarea lozoyensis.</title>
        <authorList>
            <person name="Chen L."/>
            <person name="Yue Q."/>
            <person name="Zhang X."/>
            <person name="Xiang M."/>
            <person name="Wang C."/>
            <person name="Li S."/>
            <person name="Che Y."/>
            <person name="Ortiz-Lopez F.J."/>
            <person name="Bills G.F."/>
            <person name="Liu X."/>
            <person name="An Z."/>
        </authorList>
    </citation>
    <scope>NUCLEOTIDE SEQUENCE [LARGE SCALE GENOMIC DNA]</scope>
    <source>
        <strain evidence="3">ATCC 20868 / MF5171</strain>
    </source>
</reference>
<feature type="compositionally biased region" description="Low complexity" evidence="1">
    <location>
        <begin position="266"/>
        <end position="278"/>
    </location>
</feature>
<dbReference type="InterPro" id="IPR013933">
    <property type="entry name" value="CRC_Rsc7/Swp82"/>
</dbReference>
<dbReference type="RefSeq" id="XP_008082984.1">
    <property type="nucleotide sequence ID" value="XM_008084793.1"/>
</dbReference>
<dbReference type="STRING" id="1116229.S3CTA6"/>
<evidence type="ECO:0000313" key="3">
    <source>
        <dbReference type="Proteomes" id="UP000016922"/>
    </source>
</evidence>
<keyword evidence="3" id="KW-1185">Reference proteome</keyword>
<feature type="compositionally biased region" description="Polar residues" evidence="1">
    <location>
        <begin position="385"/>
        <end position="403"/>
    </location>
</feature>
<dbReference type="AlphaFoldDB" id="S3CTA6"/>
<dbReference type="Pfam" id="PF08624">
    <property type="entry name" value="CRC_subunit"/>
    <property type="match status" value="1"/>
</dbReference>
<organism evidence="2 3">
    <name type="scientific">Glarea lozoyensis (strain ATCC 20868 / MF5171)</name>
    <dbReference type="NCBI Taxonomy" id="1116229"/>
    <lineage>
        <taxon>Eukaryota</taxon>
        <taxon>Fungi</taxon>
        <taxon>Dikarya</taxon>
        <taxon>Ascomycota</taxon>
        <taxon>Pezizomycotina</taxon>
        <taxon>Leotiomycetes</taxon>
        <taxon>Helotiales</taxon>
        <taxon>Helotiaceae</taxon>
        <taxon>Glarea</taxon>
    </lineage>
</organism>
<protein>
    <submittedName>
        <fullName evidence="2">Uncharacterized protein</fullName>
    </submittedName>
</protein>
<accession>S3CTA6</accession>
<feature type="compositionally biased region" description="Basic and acidic residues" evidence="1">
    <location>
        <begin position="668"/>
        <end position="677"/>
    </location>
</feature>
<feature type="compositionally biased region" description="Low complexity" evidence="1">
    <location>
        <begin position="121"/>
        <end position="131"/>
    </location>
</feature>
<dbReference type="KEGG" id="glz:GLAREA_00033"/>
<proteinExistence type="predicted"/>
<dbReference type="OrthoDB" id="5598844at2759"/>
<dbReference type="EMBL" id="KE145367">
    <property type="protein sequence ID" value="EPE28875.1"/>
    <property type="molecule type" value="Genomic_DNA"/>
</dbReference>
<name>S3CTA6_GLAL2</name>
<dbReference type="HOGENOM" id="CLU_346484_0_0_1"/>
<dbReference type="eggNOG" id="ENOG502R38T">
    <property type="taxonomic scope" value="Eukaryota"/>
</dbReference>
<sequence>MSEERRRGNKLFILARECARVKRYRDSYALFDKNRCLYKIIATDAEKEDLIRQEIIPYSYRSRQISILTAKSAFRQFGSRVVANGRRVRDDYWEAKARKQGFTEDDLAEQKKPGAAKGRDTAAAGASASTSMNFSHEGEIVSAQTEGSFDTHAERQAALPGITLALEKLGMIGEYSNIQRPREEVSSHSRHDRIQGTQSTEFLTQTHRDAENIELIGTVDVKTDSLLERHRRTPQLIDCTKLTQCTLADEGLSPAQVAQSPCASDSSVQERSVSQQQEKMLPPSLKSIDWTTELARAVGAAYEAAYGSASTSPSLLLKLYSIFDDESFLASESISDVDEESFISGVSQHGQTGRTSSASGNLHDACRESTPIPSVSGIGGYTGAGQRSDQSSEFPRVKATSSNLHPSKRVIRRLRCHFNARNSQKYCVTRATGNKYHVCAKAGYLTVTHLKQHNKSTHMSSQCTRCGRLFDLAKDQKAHARLEPNKMCHVKPEEEWPGSAEAESINDKVQERIRKKISARGYQELESSTKDALVLWVSANITEYVGDNPTSQDKQELKNWYLIWLALFPGIPVPSQPFFDGPSEASAEDERFLQVFQSTVEDRMARQQMTSMPPGLVDEILERIRETQVIMRTMSQAVQNNTPRDFGQDSPPMNSTQLLPSLSSSESIRSRRPEHNLEGPAPKRRRDDSQPLPVASSSTEGDMTALETLPQYSQYNSGPQLGTAPFQNVMGLNLDSFVNDPWSASAPRFSDMGQPSSHPFPYSESDPLMQPFLGESSLVLEQDYWCADTDGHAEIYDLAETINKPNGTPRARRKR</sequence>
<gene>
    <name evidence="2" type="ORF">GLAREA_00033</name>
</gene>
<evidence type="ECO:0000256" key="1">
    <source>
        <dbReference type="SAM" id="MobiDB-lite"/>
    </source>
</evidence>
<evidence type="ECO:0000313" key="2">
    <source>
        <dbReference type="EMBL" id="EPE28875.1"/>
    </source>
</evidence>
<feature type="region of interest" description="Disordered" evidence="1">
    <location>
        <begin position="258"/>
        <end position="280"/>
    </location>
</feature>
<dbReference type="GeneID" id="19459093"/>
<feature type="region of interest" description="Disordered" evidence="1">
    <location>
        <begin position="104"/>
        <end position="133"/>
    </location>
</feature>
<feature type="compositionally biased region" description="Low complexity" evidence="1">
    <location>
        <begin position="658"/>
        <end position="667"/>
    </location>
</feature>
<dbReference type="Proteomes" id="UP000016922">
    <property type="component" value="Unassembled WGS sequence"/>
</dbReference>